<evidence type="ECO:0000313" key="2">
    <source>
        <dbReference type="Proteomes" id="UP001169760"/>
    </source>
</evidence>
<sequence>MAFSVVITENIPPRLRGRLAVFMIEARAGVYLGNLSKRTREKVWQYIDVDIEEGSAVLAWATNSESGFEFQTLGANRRKAIDWDGLMLVEFDNPEKLVDK</sequence>
<dbReference type="NCBIfam" id="TIGR01873">
    <property type="entry name" value="cas_CT1978"/>
    <property type="match status" value="1"/>
</dbReference>
<proteinExistence type="predicted"/>
<dbReference type="Pfam" id="PF09707">
    <property type="entry name" value="Cas_Cas2CT1978"/>
    <property type="match status" value="1"/>
</dbReference>
<dbReference type="Gene3D" id="3.30.70.240">
    <property type="match status" value="1"/>
</dbReference>
<accession>A0AAW7X8M8</accession>
<dbReference type="EMBL" id="JAUOPB010000006">
    <property type="protein sequence ID" value="MDO6422772.1"/>
    <property type="molecule type" value="Genomic_DNA"/>
</dbReference>
<dbReference type="RefSeq" id="WP_303492671.1">
    <property type="nucleotide sequence ID" value="NZ_JAUOPB010000006.1"/>
</dbReference>
<dbReference type="Proteomes" id="UP001169760">
    <property type="component" value="Unassembled WGS sequence"/>
</dbReference>
<name>A0AAW7X8M8_9GAMM</name>
<comment type="caution">
    <text evidence="1">The sequence shown here is derived from an EMBL/GenBank/DDBJ whole genome shotgun (WGS) entry which is preliminary data.</text>
</comment>
<dbReference type="AlphaFoldDB" id="A0AAW7X8M8"/>
<reference evidence="1" key="1">
    <citation type="submission" date="2023-07" db="EMBL/GenBank/DDBJ databases">
        <title>Genome content predicts the carbon catabolic preferences of heterotrophic bacteria.</title>
        <authorList>
            <person name="Gralka M."/>
        </authorList>
    </citation>
    <scope>NUCLEOTIDE SEQUENCE</scope>
    <source>
        <strain evidence="1">I3M17_2</strain>
    </source>
</reference>
<protein>
    <submittedName>
        <fullName evidence="1">Type I-E CRISPR-associated endoribonuclease Cas2e</fullName>
    </submittedName>
</protein>
<evidence type="ECO:0000313" key="1">
    <source>
        <dbReference type="EMBL" id="MDO6422772.1"/>
    </source>
</evidence>
<organism evidence="1 2">
    <name type="scientific">Saccharophagus degradans</name>
    <dbReference type="NCBI Taxonomy" id="86304"/>
    <lineage>
        <taxon>Bacteria</taxon>
        <taxon>Pseudomonadati</taxon>
        <taxon>Pseudomonadota</taxon>
        <taxon>Gammaproteobacteria</taxon>
        <taxon>Cellvibrionales</taxon>
        <taxon>Cellvibrionaceae</taxon>
        <taxon>Saccharophagus</taxon>
    </lineage>
</organism>
<dbReference type="InterPro" id="IPR010152">
    <property type="entry name" value="CRISPR-assoc_prot_Cas2_sub"/>
</dbReference>
<gene>
    <name evidence="1" type="primary">cas2e</name>
    <name evidence="1" type="ORF">Q4521_09820</name>
</gene>